<dbReference type="AlphaFoldDB" id="A0AA38H7W1"/>
<name>A0AA38H7W1_9TREE</name>
<feature type="domain" description="AB hydrolase-1" evidence="3">
    <location>
        <begin position="119"/>
        <end position="218"/>
    </location>
</feature>
<reference evidence="4" key="1">
    <citation type="journal article" date="2022" name="G3 (Bethesda)">
        <title>High quality genome of the basidiomycete yeast Dioszegia hungarica PDD-24b-2 isolated from cloud water.</title>
        <authorList>
            <person name="Jarrige D."/>
            <person name="Haridas S."/>
            <person name="Bleykasten-Grosshans C."/>
            <person name="Joly M."/>
            <person name="Nadalig T."/>
            <person name="Sancelme M."/>
            <person name="Vuilleumier S."/>
            <person name="Grigoriev I.V."/>
            <person name="Amato P."/>
            <person name="Bringel F."/>
        </authorList>
    </citation>
    <scope>NUCLEOTIDE SEQUENCE</scope>
    <source>
        <strain evidence="4">PDD-24b-2</strain>
    </source>
</reference>
<accession>A0AA38H7W1</accession>
<protein>
    <submittedName>
        <fullName evidence="4">Alpha/Beta hydrolase protein</fullName>
    </submittedName>
</protein>
<comment type="caution">
    <text evidence="4">The sequence shown here is derived from an EMBL/GenBank/DDBJ whole genome shotgun (WGS) entry which is preliminary data.</text>
</comment>
<evidence type="ECO:0000313" key="4">
    <source>
        <dbReference type="EMBL" id="KAI9635798.1"/>
    </source>
</evidence>
<dbReference type="GO" id="GO:0051792">
    <property type="term" value="P:medium-chain fatty acid biosynthetic process"/>
    <property type="evidence" value="ECO:0007669"/>
    <property type="project" value="TreeGrafter"/>
</dbReference>
<evidence type="ECO:0000259" key="3">
    <source>
        <dbReference type="Pfam" id="PF00561"/>
    </source>
</evidence>
<dbReference type="SUPFAM" id="SSF53474">
    <property type="entry name" value="alpha/beta-Hydrolases"/>
    <property type="match status" value="1"/>
</dbReference>
<keyword evidence="5" id="KW-1185">Reference proteome</keyword>
<keyword evidence="4" id="KW-0378">Hydrolase</keyword>
<comment type="similarity">
    <text evidence="1">Belongs to the AB hydrolase superfamily. AB hydrolase 4 family.</text>
</comment>
<proteinExistence type="inferred from homology"/>
<dbReference type="RefSeq" id="XP_052945575.1">
    <property type="nucleotide sequence ID" value="XM_053092952.1"/>
</dbReference>
<dbReference type="Gene3D" id="3.40.50.1820">
    <property type="entry name" value="alpha/beta hydrolase"/>
    <property type="match status" value="1"/>
</dbReference>
<gene>
    <name evidence="4" type="ORF">MKK02DRAFT_44494</name>
</gene>
<dbReference type="InterPro" id="IPR029058">
    <property type="entry name" value="AB_hydrolase_fold"/>
</dbReference>
<evidence type="ECO:0000256" key="1">
    <source>
        <dbReference type="ARBA" id="ARBA00010884"/>
    </source>
</evidence>
<organism evidence="4 5">
    <name type="scientific">Dioszegia hungarica</name>
    <dbReference type="NCBI Taxonomy" id="4972"/>
    <lineage>
        <taxon>Eukaryota</taxon>
        <taxon>Fungi</taxon>
        <taxon>Dikarya</taxon>
        <taxon>Basidiomycota</taxon>
        <taxon>Agaricomycotina</taxon>
        <taxon>Tremellomycetes</taxon>
        <taxon>Tremellales</taxon>
        <taxon>Bulleribasidiaceae</taxon>
        <taxon>Dioszegia</taxon>
    </lineage>
</organism>
<dbReference type="GO" id="GO:0008126">
    <property type="term" value="F:acetylesterase activity"/>
    <property type="evidence" value="ECO:0007669"/>
    <property type="project" value="TreeGrafter"/>
</dbReference>
<sequence>MVGLAAWPRQVVRVMPRLAAHIRMRTSKGDGKLSNGHEGGEEGQTVSRWISENVPSLKGTFRPAWWLPNGHLQTMYSVVGNFLKVDKITYKRTYLRVPDGGTIGLDFTEGYDSMSDEAPILVICHGLTGGSHESYVRNVLTWVVQPKSEGGLEGRAVVVNFRGCANTPLTSTQLYSAATTVDLELSLHYLRHRYPNAPLHGIGFSLGASVLTNYLGNSSSSSLLSSGLALGCPWNLPGMSVRLEGDALHRIIYSGAMATNVMRIFFRQYDHTPQVFDRDELFVRECVPQLKVMRKKKLGVRLKDVDEVMTSRLGGPHGEGLWPFKSAEAYYEYASPFQRVEAVKRPTLAINAFDDPVIDGKYLPVEEVHASSHVFLAITGSGGHLGWFDGNWFSTKGSKQRWVLAPAQEFLTAATRDLGVEGGGLEVVREDGWDLVESGGHEVQGGGRRGWRVLREGGDVDSTEGTGALQGL</sequence>
<dbReference type="PANTHER" id="PTHR10794">
    <property type="entry name" value="ABHYDROLASE DOMAIN-CONTAINING PROTEIN"/>
    <property type="match status" value="1"/>
</dbReference>
<evidence type="ECO:0000313" key="5">
    <source>
        <dbReference type="Proteomes" id="UP001164286"/>
    </source>
</evidence>
<dbReference type="InterPro" id="IPR050960">
    <property type="entry name" value="AB_hydrolase_4_sf"/>
</dbReference>
<dbReference type="InterPro" id="IPR000073">
    <property type="entry name" value="AB_hydrolase_1"/>
</dbReference>
<dbReference type="PANTHER" id="PTHR10794:SF63">
    <property type="entry name" value="ALPHA_BETA HYDROLASE 1, ISOFORM A"/>
    <property type="match status" value="1"/>
</dbReference>
<evidence type="ECO:0000256" key="2">
    <source>
        <dbReference type="SAM" id="MobiDB-lite"/>
    </source>
</evidence>
<dbReference type="GO" id="GO:0047372">
    <property type="term" value="F:monoacylglycerol lipase activity"/>
    <property type="evidence" value="ECO:0007669"/>
    <property type="project" value="TreeGrafter"/>
</dbReference>
<dbReference type="EMBL" id="JAKWFO010000005">
    <property type="protein sequence ID" value="KAI9635798.1"/>
    <property type="molecule type" value="Genomic_DNA"/>
</dbReference>
<feature type="region of interest" description="Disordered" evidence="2">
    <location>
        <begin position="26"/>
        <end position="45"/>
    </location>
</feature>
<dbReference type="Proteomes" id="UP001164286">
    <property type="component" value="Unassembled WGS sequence"/>
</dbReference>
<dbReference type="GO" id="GO:0051793">
    <property type="term" value="P:medium-chain fatty acid catabolic process"/>
    <property type="evidence" value="ECO:0007669"/>
    <property type="project" value="TreeGrafter"/>
</dbReference>
<dbReference type="GeneID" id="77732157"/>
<dbReference type="Pfam" id="PF00561">
    <property type="entry name" value="Abhydrolase_1"/>
    <property type="match status" value="1"/>
</dbReference>